<dbReference type="InterPro" id="IPR052029">
    <property type="entry name" value="PpiD_chaperone"/>
</dbReference>
<evidence type="ECO:0000256" key="6">
    <source>
        <dbReference type="ARBA" id="ARBA00022989"/>
    </source>
</evidence>
<evidence type="ECO:0000256" key="2">
    <source>
        <dbReference type="ARBA" id="ARBA00018370"/>
    </source>
</evidence>
<proteinExistence type="inferred from homology"/>
<dbReference type="PANTHER" id="PTHR47529:SF1">
    <property type="entry name" value="PERIPLASMIC CHAPERONE PPID"/>
    <property type="match status" value="1"/>
</dbReference>
<dbReference type="InterPro" id="IPR046357">
    <property type="entry name" value="PPIase_dom_sf"/>
</dbReference>
<evidence type="ECO:0000259" key="15">
    <source>
        <dbReference type="PROSITE" id="PS50198"/>
    </source>
</evidence>
<dbReference type="SUPFAM" id="SSF54534">
    <property type="entry name" value="FKBP-like"/>
    <property type="match status" value="1"/>
</dbReference>
<evidence type="ECO:0000256" key="13">
    <source>
        <dbReference type="ARBA" id="ARBA00042775"/>
    </source>
</evidence>
<comment type="similarity">
    <text evidence="11">Belongs to the PpiD chaperone family.</text>
</comment>
<keyword evidence="5" id="KW-0812">Transmembrane</keyword>
<dbReference type="Proteomes" id="UP000527143">
    <property type="component" value="Unassembled WGS sequence"/>
</dbReference>
<dbReference type="AlphaFoldDB" id="A0A840YNZ4"/>
<evidence type="ECO:0000256" key="3">
    <source>
        <dbReference type="ARBA" id="ARBA00022475"/>
    </source>
</evidence>
<keyword evidence="14" id="KW-0697">Rotamase</keyword>
<dbReference type="InterPro" id="IPR000297">
    <property type="entry name" value="PPIase_PpiC"/>
</dbReference>
<evidence type="ECO:0000313" key="16">
    <source>
        <dbReference type="EMBL" id="MBB5708993.1"/>
    </source>
</evidence>
<dbReference type="PROSITE" id="PS50198">
    <property type="entry name" value="PPIC_PPIASE_2"/>
    <property type="match status" value="1"/>
</dbReference>
<dbReference type="PANTHER" id="PTHR47529">
    <property type="entry name" value="PEPTIDYL-PROLYL CIS-TRANS ISOMERASE D"/>
    <property type="match status" value="1"/>
</dbReference>
<dbReference type="Pfam" id="PF13145">
    <property type="entry name" value="Rotamase_2"/>
    <property type="match status" value="1"/>
</dbReference>
<dbReference type="RefSeq" id="WP_184083333.1">
    <property type="nucleotide sequence ID" value="NZ_JACIJF010000001.1"/>
</dbReference>
<evidence type="ECO:0000256" key="14">
    <source>
        <dbReference type="PROSITE-ProRule" id="PRU00278"/>
    </source>
</evidence>
<dbReference type="SUPFAM" id="SSF109998">
    <property type="entry name" value="Triger factor/SurA peptide-binding domain-like"/>
    <property type="match status" value="1"/>
</dbReference>
<evidence type="ECO:0000313" key="17">
    <source>
        <dbReference type="Proteomes" id="UP000527143"/>
    </source>
</evidence>
<keyword evidence="3" id="KW-1003">Cell membrane</keyword>
<keyword evidence="6" id="KW-1133">Transmembrane helix</keyword>
<keyword evidence="17" id="KW-1185">Reference proteome</keyword>
<dbReference type="GO" id="GO:0003755">
    <property type="term" value="F:peptidyl-prolyl cis-trans isomerase activity"/>
    <property type="evidence" value="ECO:0007669"/>
    <property type="project" value="UniProtKB-KW"/>
</dbReference>
<keyword evidence="14 16" id="KW-0413">Isomerase</keyword>
<evidence type="ECO:0000256" key="12">
    <source>
        <dbReference type="ARBA" id="ARBA00040743"/>
    </source>
</evidence>
<evidence type="ECO:0000256" key="9">
    <source>
        <dbReference type="ARBA" id="ARBA00030642"/>
    </source>
</evidence>
<dbReference type="EMBL" id="JACIJF010000001">
    <property type="protein sequence ID" value="MBB5708993.1"/>
    <property type="molecule type" value="Genomic_DNA"/>
</dbReference>
<evidence type="ECO:0000256" key="8">
    <source>
        <dbReference type="ARBA" id="ARBA00023186"/>
    </source>
</evidence>
<comment type="subcellular location">
    <subcellularLocation>
        <location evidence="1">Cell inner membrane</location>
        <topology evidence="1">Single-pass type II membrane protein</topology>
        <orientation evidence="1">Periplasmic side</orientation>
    </subcellularLocation>
</comment>
<dbReference type="InterPro" id="IPR027304">
    <property type="entry name" value="Trigger_fact/SurA_dom_sf"/>
</dbReference>
<comment type="caution">
    <text evidence="16">The sequence shown here is derived from an EMBL/GenBank/DDBJ whole genome shotgun (WGS) entry which is preliminary data.</text>
</comment>
<evidence type="ECO:0000256" key="10">
    <source>
        <dbReference type="ARBA" id="ARBA00031484"/>
    </source>
</evidence>
<evidence type="ECO:0000256" key="1">
    <source>
        <dbReference type="ARBA" id="ARBA00004382"/>
    </source>
</evidence>
<protein>
    <recommendedName>
        <fullName evidence="2">Parvulin-like PPIase</fullName>
    </recommendedName>
    <alternativeName>
        <fullName evidence="9">Peptidyl-prolyl cis-trans isomerase plp</fullName>
    </alternativeName>
    <alternativeName>
        <fullName evidence="12">Periplasmic chaperone PpiD</fullName>
    </alternativeName>
    <alternativeName>
        <fullName evidence="13">Periplasmic folding chaperone</fullName>
    </alternativeName>
    <alternativeName>
        <fullName evidence="10">Rotamase plp</fullName>
    </alternativeName>
</protein>
<accession>A0A840YNZ4</accession>
<keyword evidence="8" id="KW-0143">Chaperone</keyword>
<dbReference type="Gene3D" id="1.10.4030.10">
    <property type="entry name" value="Porin chaperone SurA, peptide-binding domain"/>
    <property type="match status" value="1"/>
</dbReference>
<keyword evidence="4" id="KW-0997">Cell inner membrane</keyword>
<gene>
    <name evidence="16" type="ORF">FHT02_000199</name>
</gene>
<evidence type="ECO:0000256" key="11">
    <source>
        <dbReference type="ARBA" id="ARBA00038408"/>
    </source>
</evidence>
<evidence type="ECO:0000256" key="7">
    <source>
        <dbReference type="ARBA" id="ARBA00023136"/>
    </source>
</evidence>
<dbReference type="GO" id="GO:0005886">
    <property type="term" value="C:plasma membrane"/>
    <property type="evidence" value="ECO:0007669"/>
    <property type="project" value="UniProtKB-SubCell"/>
</dbReference>
<dbReference type="Gene3D" id="3.10.50.40">
    <property type="match status" value="1"/>
</dbReference>
<keyword evidence="7" id="KW-0472">Membrane</keyword>
<evidence type="ECO:0000256" key="5">
    <source>
        <dbReference type="ARBA" id="ARBA00022692"/>
    </source>
</evidence>
<reference evidence="16 17" key="1">
    <citation type="submission" date="2020-08" db="EMBL/GenBank/DDBJ databases">
        <title>Genomic Encyclopedia of Type Strains, Phase IV (KMG-IV): sequencing the most valuable type-strain genomes for metagenomic binning, comparative biology and taxonomic classification.</title>
        <authorList>
            <person name="Goeker M."/>
        </authorList>
    </citation>
    <scope>NUCLEOTIDE SEQUENCE [LARGE SCALE GENOMIC DNA]</scope>
    <source>
        <strain evidence="16 17">DSM 26736</strain>
    </source>
</reference>
<organism evidence="16 17">
    <name type="scientific">Sphingomonas xinjiangensis</name>
    <dbReference type="NCBI Taxonomy" id="643568"/>
    <lineage>
        <taxon>Bacteria</taxon>
        <taxon>Pseudomonadati</taxon>
        <taxon>Pseudomonadota</taxon>
        <taxon>Alphaproteobacteria</taxon>
        <taxon>Sphingomonadales</taxon>
        <taxon>Sphingomonadaceae</taxon>
        <taxon>Sphingomonas</taxon>
    </lineage>
</organism>
<name>A0A840YNZ4_9SPHN</name>
<evidence type="ECO:0000256" key="4">
    <source>
        <dbReference type="ARBA" id="ARBA00022519"/>
    </source>
</evidence>
<sequence length="647" mass="69669">MLQFFRRFTKSRLGLIAVFIFLGIMALAFAVGDITGLRSQDGGPGGNVIAQVGRHKVTDIEVRERIERFLQNAQRQGQTVTMAEFLAQGGLDVAVDEIINSAAIVAFAEKSGMQVSKRLIDGEIASNPAFLGLDGKFSQKQFEDLLAQNRISPIAFRRDLEQERYGNWLISRATLGNQLPDGVVLPYASLLLERRTGVVGLVQSIAMDPGPDPDDKTLNSYYASNRARYSVPQRRVIRYAAVTADAVRAQAAATDAEIADAYKKAGNRYAATEKRTVRQVIIADQATANRIAAQVKGGQAMAAAAAAAGLEPSSFDGVEKAALATRTSPQIADAAFGAAQGGVVGPVRSPLGWHVLKVEKVERVAARSLDQVRGELAKEVTDRKVAQRLADLRQSIDDGVADGKTFDEAIRDAKLSAQTTPALTAQGQNPENPAYKPDPALVPILRAGFGVEQAGDEPQVVPTGADGSFALVTLDRIVPAAPRPLAQIRDQVKGDYLMTQALQKARAAATQIVAKLQKGVPMAQAFAEAGVKKGPPPKPFDLKRAEVLGRRMEPFIQMAFSMAPKKAKLVEGPNRLGYYVVYLDQVEQHSAAGNKAAIARVRGDIAGQVGPEYARQFIRSIRAHMNVKRNEKAVAQLRAQLAQQGVR</sequence>
<dbReference type="Pfam" id="PF13624">
    <property type="entry name" value="SurA_N_3"/>
    <property type="match status" value="1"/>
</dbReference>
<feature type="domain" description="PpiC" evidence="15">
    <location>
        <begin position="272"/>
        <end position="360"/>
    </location>
</feature>